<feature type="region of interest" description="Disordered" evidence="2">
    <location>
        <begin position="747"/>
        <end position="766"/>
    </location>
</feature>
<feature type="domain" description="Phage tail tape measure protein" evidence="3">
    <location>
        <begin position="101"/>
        <end position="300"/>
    </location>
</feature>
<dbReference type="Pfam" id="PF10145">
    <property type="entry name" value="PhageMin_Tail"/>
    <property type="match status" value="1"/>
</dbReference>
<dbReference type="PANTHER" id="PTHR37813">
    <property type="entry name" value="FELS-2 PROPHAGE PROTEIN"/>
    <property type="match status" value="1"/>
</dbReference>
<evidence type="ECO:0000259" key="3">
    <source>
        <dbReference type="Pfam" id="PF10145"/>
    </source>
</evidence>
<dbReference type="PANTHER" id="PTHR37813:SF1">
    <property type="entry name" value="FELS-2 PROPHAGE PROTEIN"/>
    <property type="match status" value="1"/>
</dbReference>
<name>A0A504UBL4_9HYPH</name>
<sequence length="766" mass="78789">MPMGNIKQAALRLSLVDNVSKPAKMVAATLKGLSAAVTSFNNNRLAANAAFMDSATTAAAFAAGLFVPIRAASRLEDAMADVAKVTDLSDQALASLRSRLIQISRETPLSAEELANLTAELAKAGVASVDLERMTLIAAKSATAWGISGPEAATNLAKIKTALGLSIAESERFADQVNVLSDATASTAPDLLDFSRRVGSLGKQYGFSTEQVLAFGSAMISSGATSETAATGFQAVGRALVKGKAATKSQEDALGRLGLTATGVAKGMANNALGTVQDVFQRIRELPQEEKASIANMLFGDEARTALALIENTDTLANSLKVLGDEGHVAGSVLREFEKRISTTSGRVRQLRNRAMAAAIAFGNSLLPTIQDSADALGGYADRASSFIEQNQELTKRVTLTAAGMVGLRLAATGARAAVYGILRPTNLLIAGLGFLAYKNFDSIQGLLTDLQALGSDLGKTAFAQQFLEGAGRSLELIGTGAQKAVAALRELSSEGSALRAWLDSADGAGWGAALGSIAVGLGGVLAATAILGRVIRPIAALVRLVGKLASFGAGLRGTSEGLKAVAAAGGAAGAAKAAGAAAGAVADAGEGRKGGGLMKWLGRGLSAWSAFELVNAIPSDPKELQKFMAANKARSEGWNRWLEENIGTPRSLVGVPDRAAAAPPSVSAQLATDNARNARASGMRGTTDMMPGKTADDLALNVQAPVDAPINIQLNGVMLPEVLETVRATAREVVARTMSEMQSALSQQLNRSQQTAFGGVKPYGD</sequence>
<keyword evidence="1" id="KW-1188">Viral release from host cell</keyword>
<keyword evidence="5" id="KW-1185">Reference proteome</keyword>
<evidence type="ECO:0000256" key="2">
    <source>
        <dbReference type="SAM" id="MobiDB-lite"/>
    </source>
</evidence>
<reference evidence="4 5" key="1">
    <citation type="submission" date="2019-06" db="EMBL/GenBank/DDBJ databases">
        <title>Rhizobium sp. CL12 isolated from roots of soybean.</title>
        <authorList>
            <person name="Wang C."/>
        </authorList>
    </citation>
    <scope>NUCLEOTIDE SEQUENCE [LARGE SCALE GENOMIC DNA]</scope>
    <source>
        <strain evidence="4 5">CL12</strain>
    </source>
</reference>
<accession>A0A504UBL4</accession>
<evidence type="ECO:0000313" key="4">
    <source>
        <dbReference type="EMBL" id="TPP07026.1"/>
    </source>
</evidence>
<gene>
    <name evidence="4" type="ORF">FJQ55_15300</name>
</gene>
<feature type="compositionally biased region" description="Polar residues" evidence="2">
    <location>
        <begin position="747"/>
        <end position="757"/>
    </location>
</feature>
<proteinExistence type="predicted"/>
<dbReference type="EMBL" id="VFYP01000002">
    <property type="protein sequence ID" value="TPP07026.1"/>
    <property type="molecule type" value="Genomic_DNA"/>
</dbReference>
<protein>
    <submittedName>
        <fullName evidence="4">Phage tail tape measure protein</fullName>
    </submittedName>
</protein>
<evidence type="ECO:0000313" key="5">
    <source>
        <dbReference type="Proteomes" id="UP000316429"/>
    </source>
</evidence>
<dbReference type="InterPro" id="IPR010090">
    <property type="entry name" value="Phage_tape_meas"/>
</dbReference>
<evidence type="ECO:0000256" key="1">
    <source>
        <dbReference type="ARBA" id="ARBA00022612"/>
    </source>
</evidence>
<dbReference type="AlphaFoldDB" id="A0A504UBL4"/>
<comment type="caution">
    <text evidence="4">The sequence shown here is derived from an EMBL/GenBank/DDBJ whole genome shotgun (WGS) entry which is preliminary data.</text>
</comment>
<dbReference type="NCBIfam" id="TIGR01760">
    <property type="entry name" value="tape_meas_TP901"/>
    <property type="match status" value="1"/>
</dbReference>
<organism evidence="4 5">
    <name type="scientific">Rhizobium glycinendophyticum</name>
    <dbReference type="NCBI Taxonomy" id="2589807"/>
    <lineage>
        <taxon>Bacteria</taxon>
        <taxon>Pseudomonadati</taxon>
        <taxon>Pseudomonadota</taxon>
        <taxon>Alphaproteobacteria</taxon>
        <taxon>Hyphomicrobiales</taxon>
        <taxon>Rhizobiaceae</taxon>
        <taxon>Rhizobium/Agrobacterium group</taxon>
        <taxon>Rhizobium</taxon>
    </lineage>
</organism>
<dbReference type="Proteomes" id="UP000316429">
    <property type="component" value="Unassembled WGS sequence"/>
</dbReference>